<feature type="compositionally biased region" description="Polar residues" evidence="1">
    <location>
        <begin position="763"/>
        <end position="773"/>
    </location>
</feature>
<name>A0A0D7AYI2_9AGAR</name>
<feature type="region of interest" description="Disordered" evidence="1">
    <location>
        <begin position="763"/>
        <end position="796"/>
    </location>
</feature>
<dbReference type="AlphaFoldDB" id="A0A0D7AYI2"/>
<dbReference type="InterPro" id="IPR041078">
    <property type="entry name" value="Plavaka"/>
</dbReference>
<dbReference type="EMBL" id="KN880726">
    <property type="protein sequence ID" value="KIY63045.1"/>
    <property type="molecule type" value="Genomic_DNA"/>
</dbReference>
<evidence type="ECO:0008006" key="4">
    <source>
        <dbReference type="Google" id="ProtNLM"/>
    </source>
</evidence>
<dbReference type="Proteomes" id="UP000054007">
    <property type="component" value="Unassembled WGS sequence"/>
</dbReference>
<dbReference type="STRING" id="1314674.A0A0D7AYI2"/>
<dbReference type="Pfam" id="PF18759">
    <property type="entry name" value="Plavaka"/>
    <property type="match status" value="2"/>
</dbReference>
<gene>
    <name evidence="2" type="ORF">CYLTODRAFT_458467</name>
</gene>
<sequence>MSTDTVYACLNPGCDKIYVVHGHLLSHMRQTAACSRWFEHMKEVRAGKQRAPDATIVPGSIHDMTARHFSPDPDDDPFTSEPDIVDPLEPTDDSMEQGEEAVDEEDQNEDEEDQNEDEEDEEVEDAAREDLLRQWIERQSEHDDLLFIDQTDVVIGQPGPGPTTLRARLGHMIGARTRAFDEGGDSDTGRSDDIVEHHPTGGIAIRLSTSLYERWDALFGPEQVPKNERMDGSGQPDLEGSLYHPFASKLDWDVAQWMVSEGIGHGSFNRLLEIDGVRERLGLSYKNSAGLHERVDTIPRRAGQWYDKHIIFPDRPNEVYTLRHRDIIECIRSLWGDPELSKHIVYKPCKIFQKSTEDGKERGSRLYNEMWTGQWWWFIQDKLPRGHTLAPIIIATDKTQLTVFRGNKQAYPVYLTLGNIPGRLRRQPSQQACILVGYLPIEKASKPGLSRRNYSGRQQRIFHAAMRHLLEPLVKAGKHGVEMTSGNGEVHLVHPILAAYVADYPEQCLTMQDAKSKTTSASAYFDMCMEHDVNGNVTMPFWSDLPYTDIHLAQTPDILHQLYQGVIKHLIKWCQILGTEKELDRRIRRLPPALGLRHFKNGISALSQVSGTERKNIGKILLGCIVDLLPTEAVTACRAILDFVYLAQYTTHDDATLGYMDDALNLWDKHKDVFIHTGVREDFDIPKFHSLRHYVSSIRLFGATNNFNTEMFERLHIEFAKKGWRASNKRDEFPQMTQWVSRQENVTAFARYIAWACQETDSSNDEAQSNAQPNDAAPLPKAQPAPAATSQSQSPIVPGRQQLSLSLHPSKYNQSPLIIGRLHHVPNFATNLCAYLNGIEADRKRQFPQAHTQHFYTLPFRGINVWYSFRFSHEGFDGTGNIVERDWVKASPLADGRFDTVVVLTGEDGEATSLVGTRIGRVRVLFKLPTFAGSSSNPTPFPHYWPQVPLAYIEWYTRPTLTGTTGETHNMPSLQKAFLPDGQPHWSIIPLSNIRQSTMLIPNYKKTPLSPI</sequence>
<feature type="compositionally biased region" description="Low complexity" evidence="1">
    <location>
        <begin position="776"/>
        <end position="795"/>
    </location>
</feature>
<accession>A0A0D7AYI2</accession>
<evidence type="ECO:0000313" key="2">
    <source>
        <dbReference type="EMBL" id="KIY63045.1"/>
    </source>
</evidence>
<protein>
    <recommendedName>
        <fullName evidence="4">C2H2-type domain-containing protein</fullName>
    </recommendedName>
</protein>
<feature type="compositionally biased region" description="Acidic residues" evidence="1">
    <location>
        <begin position="72"/>
        <end position="124"/>
    </location>
</feature>
<reference evidence="2 3" key="1">
    <citation type="journal article" date="2015" name="Fungal Genet. Biol.">
        <title>Evolution of novel wood decay mechanisms in Agaricales revealed by the genome sequences of Fistulina hepatica and Cylindrobasidium torrendii.</title>
        <authorList>
            <person name="Floudas D."/>
            <person name="Held B.W."/>
            <person name="Riley R."/>
            <person name="Nagy L.G."/>
            <person name="Koehler G."/>
            <person name="Ransdell A.S."/>
            <person name="Younus H."/>
            <person name="Chow J."/>
            <person name="Chiniquy J."/>
            <person name="Lipzen A."/>
            <person name="Tritt A."/>
            <person name="Sun H."/>
            <person name="Haridas S."/>
            <person name="LaButti K."/>
            <person name="Ohm R.A."/>
            <person name="Kues U."/>
            <person name="Blanchette R.A."/>
            <person name="Grigoriev I.V."/>
            <person name="Minto R.E."/>
            <person name="Hibbett D.S."/>
        </authorList>
    </citation>
    <scope>NUCLEOTIDE SEQUENCE [LARGE SCALE GENOMIC DNA]</scope>
    <source>
        <strain evidence="2 3">FP15055 ss-10</strain>
    </source>
</reference>
<evidence type="ECO:0000256" key="1">
    <source>
        <dbReference type="SAM" id="MobiDB-lite"/>
    </source>
</evidence>
<evidence type="ECO:0000313" key="3">
    <source>
        <dbReference type="Proteomes" id="UP000054007"/>
    </source>
</evidence>
<dbReference type="OrthoDB" id="6153305at2759"/>
<organism evidence="2 3">
    <name type="scientific">Cylindrobasidium torrendii FP15055 ss-10</name>
    <dbReference type="NCBI Taxonomy" id="1314674"/>
    <lineage>
        <taxon>Eukaryota</taxon>
        <taxon>Fungi</taxon>
        <taxon>Dikarya</taxon>
        <taxon>Basidiomycota</taxon>
        <taxon>Agaricomycotina</taxon>
        <taxon>Agaricomycetes</taxon>
        <taxon>Agaricomycetidae</taxon>
        <taxon>Agaricales</taxon>
        <taxon>Marasmiineae</taxon>
        <taxon>Physalacriaceae</taxon>
        <taxon>Cylindrobasidium</taxon>
    </lineage>
</organism>
<proteinExistence type="predicted"/>
<keyword evidence="3" id="KW-1185">Reference proteome</keyword>
<feature type="region of interest" description="Disordered" evidence="1">
    <location>
        <begin position="64"/>
        <end position="126"/>
    </location>
</feature>